<dbReference type="GO" id="GO:0005886">
    <property type="term" value="C:plasma membrane"/>
    <property type="evidence" value="ECO:0007669"/>
    <property type="project" value="UniProtKB-SubCell"/>
</dbReference>
<dbReference type="EnsemblMetazoa" id="G28235.1">
    <property type="protein sequence ID" value="G28235.1:cds"/>
    <property type="gene ID" value="G28235"/>
</dbReference>
<dbReference type="PANTHER" id="PTHR24249">
    <property type="entry name" value="HISTAMINE RECEPTOR-RELATED G-PROTEIN COUPLED RECEPTOR"/>
    <property type="match status" value="1"/>
</dbReference>
<evidence type="ECO:0000259" key="10">
    <source>
        <dbReference type="PROSITE" id="PS50262"/>
    </source>
</evidence>
<keyword evidence="12" id="KW-1185">Reference proteome</keyword>
<dbReference type="PANTHER" id="PTHR24249:SF420">
    <property type="entry name" value="G-PROTEIN COUPLED RECEPTORS FAMILY 1 PROFILE DOMAIN-CONTAINING PROTEIN"/>
    <property type="match status" value="1"/>
</dbReference>
<evidence type="ECO:0000256" key="8">
    <source>
        <dbReference type="ARBA" id="ARBA00023224"/>
    </source>
</evidence>
<dbReference type="InterPro" id="IPR050569">
    <property type="entry name" value="TAAR"/>
</dbReference>
<feature type="transmembrane region" description="Helical" evidence="9">
    <location>
        <begin position="119"/>
        <end position="144"/>
    </location>
</feature>
<evidence type="ECO:0000256" key="6">
    <source>
        <dbReference type="ARBA" id="ARBA00023136"/>
    </source>
</evidence>
<proteinExistence type="predicted"/>
<dbReference type="AlphaFoldDB" id="A0A8W8LHA6"/>
<name>A0A8W8LHA6_MAGGI</name>
<feature type="domain" description="G-protein coupled receptors family 1 profile" evidence="10">
    <location>
        <begin position="69"/>
        <end position="296"/>
    </location>
</feature>
<dbReference type="GO" id="GO:0004930">
    <property type="term" value="F:G protein-coupled receptor activity"/>
    <property type="evidence" value="ECO:0007669"/>
    <property type="project" value="UniProtKB-KW"/>
</dbReference>
<keyword evidence="2" id="KW-1003">Cell membrane</keyword>
<feature type="transmembrane region" description="Helical" evidence="9">
    <location>
        <begin position="234"/>
        <end position="257"/>
    </location>
</feature>
<dbReference type="InterPro" id="IPR017452">
    <property type="entry name" value="GPCR_Rhodpsn_7TM"/>
</dbReference>
<evidence type="ECO:0000256" key="2">
    <source>
        <dbReference type="ARBA" id="ARBA00022475"/>
    </source>
</evidence>
<accession>A0A8W8LHA6</accession>
<keyword evidence="7" id="KW-0675">Receptor</keyword>
<evidence type="ECO:0000256" key="5">
    <source>
        <dbReference type="ARBA" id="ARBA00023040"/>
    </source>
</evidence>
<evidence type="ECO:0000256" key="9">
    <source>
        <dbReference type="SAM" id="Phobius"/>
    </source>
</evidence>
<evidence type="ECO:0000256" key="4">
    <source>
        <dbReference type="ARBA" id="ARBA00022989"/>
    </source>
</evidence>
<feature type="transmembrane region" description="Helical" evidence="9">
    <location>
        <begin position="54"/>
        <end position="75"/>
    </location>
</feature>
<keyword evidence="6 9" id="KW-0472">Membrane</keyword>
<organism evidence="11 12">
    <name type="scientific">Magallana gigas</name>
    <name type="common">Pacific oyster</name>
    <name type="synonym">Crassostrea gigas</name>
    <dbReference type="NCBI Taxonomy" id="29159"/>
    <lineage>
        <taxon>Eukaryota</taxon>
        <taxon>Metazoa</taxon>
        <taxon>Spiralia</taxon>
        <taxon>Lophotrochozoa</taxon>
        <taxon>Mollusca</taxon>
        <taxon>Bivalvia</taxon>
        <taxon>Autobranchia</taxon>
        <taxon>Pteriomorphia</taxon>
        <taxon>Ostreida</taxon>
        <taxon>Ostreoidea</taxon>
        <taxon>Ostreidae</taxon>
        <taxon>Magallana</taxon>
    </lineage>
</organism>
<dbReference type="PROSITE" id="PS50262">
    <property type="entry name" value="G_PROTEIN_RECEP_F1_2"/>
    <property type="match status" value="1"/>
</dbReference>
<keyword evidence="5" id="KW-0297">G-protein coupled receptor</keyword>
<evidence type="ECO:0000256" key="3">
    <source>
        <dbReference type="ARBA" id="ARBA00022692"/>
    </source>
</evidence>
<dbReference type="Gene3D" id="1.20.1070.10">
    <property type="entry name" value="Rhodopsin 7-helix transmembrane proteins"/>
    <property type="match status" value="1"/>
</dbReference>
<keyword evidence="3 9" id="KW-0812">Transmembrane</keyword>
<protein>
    <recommendedName>
        <fullName evidence="10">G-protein coupled receptors family 1 profile domain-containing protein</fullName>
    </recommendedName>
</protein>
<sequence>MYLNGTISGTETVPVTENMDDHVNISITKGFGYNSTSEGLTLQLRFYRTTFDTAFTFMTFTIAFFGVVGNIATIGKIVRDSKYHTPTFAAIALLVLADFQSVTYFSLIRLTNLMTFWNFSSYIASLDFLSSYFHVCLLSALRYLITVHPLQSRQRLTATAVCLCSLTIWITSCLTVILITLVLKNTGNHEIIRLSINILIPFIVCSIIIMLHVKKIKTLRSSMSLTDQTQRRMNIVVSLTITIFVLYHLSIIVGNTLKLTFVNQQSQVLSFKTSKYISYFHIFIGCLNFSCNPYIIFLSQFI</sequence>
<evidence type="ECO:0000256" key="1">
    <source>
        <dbReference type="ARBA" id="ARBA00004651"/>
    </source>
</evidence>
<evidence type="ECO:0000313" key="12">
    <source>
        <dbReference type="Proteomes" id="UP000005408"/>
    </source>
</evidence>
<feature type="transmembrane region" description="Helical" evidence="9">
    <location>
        <begin position="156"/>
        <end position="179"/>
    </location>
</feature>
<reference evidence="11" key="1">
    <citation type="submission" date="2022-08" db="UniProtKB">
        <authorList>
            <consortium name="EnsemblMetazoa"/>
        </authorList>
    </citation>
    <scope>IDENTIFICATION</scope>
    <source>
        <strain evidence="11">05x7-T-G4-1.051#20</strain>
    </source>
</reference>
<keyword evidence="4 9" id="KW-1133">Transmembrane helix</keyword>
<comment type="subcellular location">
    <subcellularLocation>
        <location evidence="1">Cell membrane</location>
        <topology evidence="1">Multi-pass membrane protein</topology>
    </subcellularLocation>
</comment>
<dbReference type="SUPFAM" id="SSF81321">
    <property type="entry name" value="Family A G protein-coupled receptor-like"/>
    <property type="match status" value="1"/>
</dbReference>
<dbReference type="Proteomes" id="UP000005408">
    <property type="component" value="Unassembled WGS sequence"/>
</dbReference>
<feature type="transmembrane region" description="Helical" evidence="9">
    <location>
        <begin position="277"/>
        <end position="297"/>
    </location>
</feature>
<feature type="transmembrane region" description="Helical" evidence="9">
    <location>
        <begin position="87"/>
        <end position="107"/>
    </location>
</feature>
<keyword evidence="8" id="KW-0807">Transducer</keyword>
<feature type="transmembrane region" description="Helical" evidence="9">
    <location>
        <begin position="191"/>
        <end position="213"/>
    </location>
</feature>
<evidence type="ECO:0000256" key="7">
    <source>
        <dbReference type="ARBA" id="ARBA00023170"/>
    </source>
</evidence>
<evidence type="ECO:0000313" key="11">
    <source>
        <dbReference type="EnsemblMetazoa" id="G28235.1:cds"/>
    </source>
</evidence>